<dbReference type="GO" id="GO:0090307">
    <property type="term" value="P:mitotic spindle assembly"/>
    <property type="evidence" value="ECO:0007669"/>
    <property type="project" value="TreeGrafter"/>
</dbReference>
<reference evidence="3" key="1">
    <citation type="journal article" date="2014" name="Nat. Commun.">
        <title>The rainbow trout genome provides novel insights into evolution after whole-genome duplication in vertebrates.</title>
        <authorList>
            <person name="Berthelot C."/>
            <person name="Brunet F."/>
            <person name="Chalopin D."/>
            <person name="Juanchich A."/>
            <person name="Bernard M."/>
            <person name="Noel B."/>
            <person name="Bento P."/>
            <person name="Da Silva C."/>
            <person name="Labadie K."/>
            <person name="Alberti A."/>
            <person name="Aury J.M."/>
            <person name="Louis A."/>
            <person name="Dehais P."/>
            <person name="Bardou P."/>
            <person name="Montfort J."/>
            <person name="Klopp C."/>
            <person name="Cabau C."/>
            <person name="Gaspin C."/>
            <person name="Thorgaard G.H."/>
            <person name="Boussaha M."/>
            <person name="Quillet E."/>
            <person name="Guyomard R."/>
            <person name="Galiana D."/>
            <person name="Bobe J."/>
            <person name="Volff J.N."/>
            <person name="Genet C."/>
            <person name="Wincker P."/>
            <person name="Jaillon O."/>
            <person name="Roest Crollius H."/>
            <person name="Guiguen Y."/>
        </authorList>
    </citation>
    <scope>NUCLEOTIDE SEQUENCE [LARGE SCALE GENOMIC DNA]</scope>
</reference>
<sequence length="155" mass="16772">NATAWRCFTFSKSPVAMTAEGLLQAGTLTSLAAPSVMNHVMHASYGENPESFMVWVHFHAPQKYQSCSGDLGPADEYSARVDIEVDCPGPSHVIRSVPLRARSGTARVHAPKDLQNVNLSAALGQSSTQTLPLKNAGNIDVQLKLKVFCPFYFPV</sequence>
<dbReference type="EMBL" id="FR974334">
    <property type="protein sequence ID" value="CDR18045.1"/>
    <property type="molecule type" value="Genomic_DNA"/>
</dbReference>
<dbReference type="PaxDb" id="8022-A0A061A5D8"/>
<reference evidence="3" key="2">
    <citation type="submission" date="2014-03" db="EMBL/GenBank/DDBJ databases">
        <authorList>
            <person name="Genoscope - CEA"/>
        </authorList>
    </citation>
    <scope>NUCLEOTIDE SEQUENCE</scope>
</reference>
<evidence type="ECO:0000313" key="3">
    <source>
        <dbReference type="EMBL" id="CDR18045.1"/>
    </source>
</evidence>
<evidence type="ECO:0000259" key="2">
    <source>
        <dbReference type="Pfam" id="PF22067"/>
    </source>
</evidence>
<dbReference type="Proteomes" id="UP000193380">
    <property type="component" value="Unassembled WGS sequence"/>
</dbReference>
<feature type="domain" description="Cep192-like" evidence="1">
    <location>
        <begin position="1"/>
        <end position="106"/>
    </location>
</feature>
<feature type="non-terminal residue" evidence="3">
    <location>
        <position position="1"/>
    </location>
</feature>
<dbReference type="GO" id="GO:0071539">
    <property type="term" value="P:protein localization to centrosome"/>
    <property type="evidence" value="ECO:0007669"/>
    <property type="project" value="InterPro"/>
</dbReference>
<protein>
    <submittedName>
        <fullName evidence="3">Uncharacterized protein</fullName>
    </submittedName>
</protein>
<dbReference type="PANTHER" id="PTHR16029">
    <property type="entry name" value="CENTROSOMAL PROTEIN OF 192 KDA"/>
    <property type="match status" value="1"/>
</dbReference>
<dbReference type="GO" id="GO:0019901">
    <property type="term" value="F:protein kinase binding"/>
    <property type="evidence" value="ECO:0007669"/>
    <property type="project" value="TreeGrafter"/>
</dbReference>
<dbReference type="GO" id="GO:0051298">
    <property type="term" value="P:centrosome duplication"/>
    <property type="evidence" value="ECO:0007669"/>
    <property type="project" value="InterPro"/>
</dbReference>
<proteinExistence type="predicted"/>
<dbReference type="InterPro" id="IPR039103">
    <property type="entry name" value="Spd-2/CEP192"/>
</dbReference>
<dbReference type="InterPro" id="IPR054086">
    <property type="entry name" value="Cep192-like_D2"/>
</dbReference>
<dbReference type="GO" id="GO:0090222">
    <property type="term" value="P:centrosome-templated microtubule nucleation"/>
    <property type="evidence" value="ECO:0007669"/>
    <property type="project" value="InterPro"/>
</dbReference>
<evidence type="ECO:0000259" key="1">
    <source>
        <dbReference type="Pfam" id="PF22064"/>
    </source>
</evidence>
<name>A0A061A5D8_ONCMY</name>
<dbReference type="PANTHER" id="PTHR16029:SF11">
    <property type="entry name" value="CENTROSOMAL PROTEIN OF 192 KDA"/>
    <property type="match status" value="1"/>
</dbReference>
<gene>
    <name evidence="3" type="ORF">GSONMT00028248001</name>
</gene>
<dbReference type="STRING" id="8022.A0A061A5D8"/>
<dbReference type="Pfam" id="PF22067">
    <property type="entry name" value="Cep192_D3"/>
    <property type="match status" value="1"/>
</dbReference>
<dbReference type="InterPro" id="IPR054089">
    <property type="entry name" value="Cep192-like_D3"/>
</dbReference>
<dbReference type="GO" id="GO:0005737">
    <property type="term" value="C:cytoplasm"/>
    <property type="evidence" value="ECO:0007669"/>
    <property type="project" value="TreeGrafter"/>
</dbReference>
<dbReference type="AlphaFoldDB" id="A0A061A5D8"/>
<evidence type="ECO:0000313" key="4">
    <source>
        <dbReference type="Proteomes" id="UP000193380"/>
    </source>
</evidence>
<dbReference type="GO" id="GO:0000242">
    <property type="term" value="C:pericentriolar material"/>
    <property type="evidence" value="ECO:0007669"/>
    <property type="project" value="TreeGrafter"/>
</dbReference>
<accession>A0A061A5D8</accession>
<dbReference type="GO" id="GO:0005814">
    <property type="term" value="C:centriole"/>
    <property type="evidence" value="ECO:0007669"/>
    <property type="project" value="TreeGrafter"/>
</dbReference>
<organism evidence="3 4">
    <name type="scientific">Oncorhynchus mykiss</name>
    <name type="common">Rainbow trout</name>
    <name type="synonym">Salmo gairdneri</name>
    <dbReference type="NCBI Taxonomy" id="8022"/>
    <lineage>
        <taxon>Eukaryota</taxon>
        <taxon>Metazoa</taxon>
        <taxon>Chordata</taxon>
        <taxon>Craniata</taxon>
        <taxon>Vertebrata</taxon>
        <taxon>Euteleostomi</taxon>
        <taxon>Actinopterygii</taxon>
        <taxon>Neopterygii</taxon>
        <taxon>Teleostei</taxon>
        <taxon>Protacanthopterygii</taxon>
        <taxon>Salmoniformes</taxon>
        <taxon>Salmonidae</taxon>
        <taxon>Salmoninae</taxon>
        <taxon>Oncorhynchus</taxon>
    </lineage>
</organism>
<feature type="domain" description="Cep192-like" evidence="2">
    <location>
        <begin position="109"/>
        <end position="147"/>
    </location>
</feature>
<dbReference type="Pfam" id="PF22064">
    <property type="entry name" value="Cep192_D2"/>
    <property type="match status" value="1"/>
</dbReference>